<dbReference type="Proteomes" id="UP000028582">
    <property type="component" value="Unassembled WGS sequence"/>
</dbReference>
<dbReference type="AlphaFoldDB" id="A0A080ZT02"/>
<sequence length="89" mass="9759">MALYLELVAGMPIQVTHPIQAEKMVANGTMGTLETIIYHPATTFCVVHDNVADVTVRIPGRTPPGIIKKSIGGLDRHKLHSMKKRDVID</sequence>
<comment type="caution">
    <text evidence="1">The sequence shown here is derived from an EMBL/GenBank/DDBJ whole genome shotgun (WGS) entry which is preliminary data.</text>
</comment>
<reference evidence="1 2" key="1">
    <citation type="submission" date="2013-11" db="EMBL/GenBank/DDBJ databases">
        <title>The Genome Sequence of Phytophthora parasitica P1976.</title>
        <authorList>
            <consortium name="The Broad Institute Genomics Platform"/>
            <person name="Russ C."/>
            <person name="Tyler B."/>
            <person name="Panabieres F."/>
            <person name="Shan W."/>
            <person name="Tripathy S."/>
            <person name="Grunwald N."/>
            <person name="Machado M."/>
            <person name="Johnson C.S."/>
            <person name="Walker B."/>
            <person name="Young S."/>
            <person name="Zeng Q."/>
            <person name="Gargeya S."/>
            <person name="Fitzgerald M."/>
            <person name="Haas B."/>
            <person name="Abouelleil A."/>
            <person name="Allen A.W."/>
            <person name="Alvarado L."/>
            <person name="Arachchi H.M."/>
            <person name="Berlin A.M."/>
            <person name="Chapman S.B."/>
            <person name="Gainer-Dewar J."/>
            <person name="Goldberg J."/>
            <person name="Griggs A."/>
            <person name="Gujja S."/>
            <person name="Hansen M."/>
            <person name="Howarth C."/>
            <person name="Imamovic A."/>
            <person name="Ireland A."/>
            <person name="Larimer J."/>
            <person name="McCowan C."/>
            <person name="Murphy C."/>
            <person name="Pearson M."/>
            <person name="Poon T.W."/>
            <person name="Priest M."/>
            <person name="Roberts A."/>
            <person name="Saif S."/>
            <person name="Shea T."/>
            <person name="Sisk P."/>
            <person name="Sykes S."/>
            <person name="Wortman J."/>
            <person name="Nusbaum C."/>
            <person name="Birren B."/>
        </authorList>
    </citation>
    <scope>NUCLEOTIDE SEQUENCE [LARGE SCALE GENOMIC DNA]</scope>
    <source>
        <strain evidence="1 2">P1976</strain>
    </source>
</reference>
<accession>A0A080ZT02</accession>
<proteinExistence type="predicted"/>
<evidence type="ECO:0000313" key="1">
    <source>
        <dbReference type="EMBL" id="ETO69763.1"/>
    </source>
</evidence>
<organism evidence="1 2">
    <name type="scientific">Phytophthora nicotianae P1976</name>
    <dbReference type="NCBI Taxonomy" id="1317066"/>
    <lineage>
        <taxon>Eukaryota</taxon>
        <taxon>Sar</taxon>
        <taxon>Stramenopiles</taxon>
        <taxon>Oomycota</taxon>
        <taxon>Peronosporomycetes</taxon>
        <taxon>Peronosporales</taxon>
        <taxon>Peronosporaceae</taxon>
        <taxon>Phytophthora</taxon>
    </lineage>
</organism>
<name>A0A080ZT02_PHYNI</name>
<gene>
    <name evidence="1" type="ORF">F444_13699</name>
</gene>
<protein>
    <submittedName>
        <fullName evidence="1">Uncharacterized protein</fullName>
    </submittedName>
</protein>
<dbReference type="EMBL" id="ANJA01002502">
    <property type="protein sequence ID" value="ETO69763.1"/>
    <property type="molecule type" value="Genomic_DNA"/>
</dbReference>
<evidence type="ECO:0000313" key="2">
    <source>
        <dbReference type="Proteomes" id="UP000028582"/>
    </source>
</evidence>